<evidence type="ECO:0000256" key="1">
    <source>
        <dbReference type="SAM" id="Phobius"/>
    </source>
</evidence>
<dbReference type="Proteomes" id="UP000233837">
    <property type="component" value="Unassembled WGS sequence"/>
</dbReference>
<feature type="transmembrane region" description="Helical" evidence="1">
    <location>
        <begin position="12"/>
        <end position="36"/>
    </location>
</feature>
<dbReference type="EMBL" id="KZ504088">
    <property type="protein sequence ID" value="PKU59613.1"/>
    <property type="molecule type" value="Genomic_DNA"/>
</dbReference>
<dbReference type="AlphaFoldDB" id="A0A2I0V878"/>
<organism evidence="2 3">
    <name type="scientific">Dendrobium catenatum</name>
    <dbReference type="NCBI Taxonomy" id="906689"/>
    <lineage>
        <taxon>Eukaryota</taxon>
        <taxon>Viridiplantae</taxon>
        <taxon>Streptophyta</taxon>
        <taxon>Embryophyta</taxon>
        <taxon>Tracheophyta</taxon>
        <taxon>Spermatophyta</taxon>
        <taxon>Magnoliopsida</taxon>
        <taxon>Liliopsida</taxon>
        <taxon>Asparagales</taxon>
        <taxon>Orchidaceae</taxon>
        <taxon>Epidendroideae</taxon>
        <taxon>Malaxideae</taxon>
        <taxon>Dendrobiinae</taxon>
        <taxon>Dendrobium</taxon>
    </lineage>
</organism>
<proteinExistence type="predicted"/>
<accession>A0A2I0V878</accession>
<keyword evidence="3" id="KW-1185">Reference proteome</keyword>
<name>A0A2I0V878_9ASPA</name>
<evidence type="ECO:0000313" key="3">
    <source>
        <dbReference type="Proteomes" id="UP000233837"/>
    </source>
</evidence>
<keyword evidence="1" id="KW-0472">Membrane</keyword>
<keyword evidence="1" id="KW-1133">Transmembrane helix</keyword>
<reference evidence="2 3" key="1">
    <citation type="journal article" date="2016" name="Sci. Rep.">
        <title>The Dendrobium catenatum Lindl. genome sequence provides insights into polysaccharide synthase, floral development and adaptive evolution.</title>
        <authorList>
            <person name="Zhang G.Q."/>
            <person name="Xu Q."/>
            <person name="Bian C."/>
            <person name="Tsai W.C."/>
            <person name="Yeh C.M."/>
            <person name="Liu K.W."/>
            <person name="Yoshida K."/>
            <person name="Zhang L.S."/>
            <person name="Chang S.B."/>
            <person name="Chen F."/>
            <person name="Shi Y."/>
            <person name="Su Y.Y."/>
            <person name="Zhang Y.Q."/>
            <person name="Chen L.J."/>
            <person name="Yin Y."/>
            <person name="Lin M."/>
            <person name="Huang H."/>
            <person name="Deng H."/>
            <person name="Wang Z.W."/>
            <person name="Zhu S.L."/>
            <person name="Zhao X."/>
            <person name="Deng C."/>
            <person name="Niu S.C."/>
            <person name="Huang J."/>
            <person name="Wang M."/>
            <person name="Liu G.H."/>
            <person name="Yang H.J."/>
            <person name="Xiao X.J."/>
            <person name="Hsiao Y.Y."/>
            <person name="Wu W.L."/>
            <person name="Chen Y.Y."/>
            <person name="Mitsuda N."/>
            <person name="Ohme-Takagi M."/>
            <person name="Luo Y.B."/>
            <person name="Van de Peer Y."/>
            <person name="Liu Z.J."/>
        </authorList>
    </citation>
    <scope>NUCLEOTIDE SEQUENCE [LARGE SCALE GENOMIC DNA]</scope>
    <source>
        <tissue evidence="2">The whole plant</tissue>
    </source>
</reference>
<gene>
    <name evidence="2" type="ORF">MA16_Dca027796</name>
</gene>
<evidence type="ECO:0000313" key="2">
    <source>
        <dbReference type="EMBL" id="PKU59613.1"/>
    </source>
</evidence>
<sequence>MCNPNIFLPINITWSYVVAPFLSSGVTFSLISLIYGQHKVFLIEGRKNNVRFQSR</sequence>
<reference evidence="2 3" key="2">
    <citation type="journal article" date="2017" name="Nature">
        <title>The Apostasia genome and the evolution of orchids.</title>
        <authorList>
            <person name="Zhang G.Q."/>
            <person name="Liu K.W."/>
            <person name="Li Z."/>
            <person name="Lohaus R."/>
            <person name="Hsiao Y.Y."/>
            <person name="Niu S.C."/>
            <person name="Wang J.Y."/>
            <person name="Lin Y.C."/>
            <person name="Xu Q."/>
            <person name="Chen L.J."/>
            <person name="Yoshida K."/>
            <person name="Fujiwara S."/>
            <person name="Wang Z.W."/>
            <person name="Zhang Y.Q."/>
            <person name="Mitsuda N."/>
            <person name="Wang M."/>
            <person name="Liu G.H."/>
            <person name="Pecoraro L."/>
            <person name="Huang H.X."/>
            <person name="Xiao X.J."/>
            <person name="Lin M."/>
            <person name="Wu X.Y."/>
            <person name="Wu W.L."/>
            <person name="Chen Y.Y."/>
            <person name="Chang S.B."/>
            <person name="Sakamoto S."/>
            <person name="Ohme-Takagi M."/>
            <person name="Yagi M."/>
            <person name="Zeng S.J."/>
            <person name="Shen C.Y."/>
            <person name="Yeh C.M."/>
            <person name="Luo Y.B."/>
            <person name="Tsai W.C."/>
            <person name="Van de Peer Y."/>
            <person name="Liu Z.J."/>
        </authorList>
    </citation>
    <scope>NUCLEOTIDE SEQUENCE [LARGE SCALE GENOMIC DNA]</scope>
    <source>
        <tissue evidence="2">The whole plant</tissue>
    </source>
</reference>
<protein>
    <submittedName>
        <fullName evidence="2">Uncharacterized protein</fullName>
    </submittedName>
</protein>
<keyword evidence="1" id="KW-0812">Transmembrane</keyword>